<dbReference type="RefSeq" id="WP_128752580.1">
    <property type="nucleotide sequence ID" value="NZ_CP035282.1"/>
</dbReference>
<dbReference type="AlphaFoldDB" id="A0A410QD33"/>
<keyword evidence="10" id="KW-1185">Reference proteome</keyword>
<dbReference type="GO" id="GO:0006508">
    <property type="term" value="P:proteolysis"/>
    <property type="evidence" value="ECO:0007669"/>
    <property type="project" value="UniProtKB-KW"/>
</dbReference>
<evidence type="ECO:0000313" key="10">
    <source>
        <dbReference type="Proteomes" id="UP000287969"/>
    </source>
</evidence>
<evidence type="ECO:0000256" key="4">
    <source>
        <dbReference type="ARBA" id="ARBA00022723"/>
    </source>
</evidence>
<dbReference type="InterPro" id="IPR008007">
    <property type="entry name" value="Peptidase_M42"/>
</dbReference>
<dbReference type="InterPro" id="IPR051464">
    <property type="entry name" value="Peptidase_M42_aminopept"/>
</dbReference>
<keyword evidence="3" id="KW-0645">Protease</keyword>
<name>A0A410QD33_9FIRM</name>
<dbReference type="GO" id="GO:0004177">
    <property type="term" value="F:aminopeptidase activity"/>
    <property type="evidence" value="ECO:0007669"/>
    <property type="project" value="UniProtKB-UniRule"/>
</dbReference>
<evidence type="ECO:0000256" key="8">
    <source>
        <dbReference type="PIRSR" id="PIRSR001123-2"/>
    </source>
</evidence>
<keyword evidence="4 8" id="KW-0479">Metal-binding</keyword>
<organism evidence="9 10">
    <name type="scientific">Acidilutibacter cellobiosedens</name>
    <dbReference type="NCBI Taxonomy" id="2507161"/>
    <lineage>
        <taxon>Bacteria</taxon>
        <taxon>Bacillati</taxon>
        <taxon>Bacillota</taxon>
        <taxon>Tissierellia</taxon>
        <taxon>Tissierellales</taxon>
        <taxon>Acidilutibacteraceae</taxon>
        <taxon>Acidilutibacter</taxon>
    </lineage>
</organism>
<accession>A0A410QD33</accession>
<gene>
    <name evidence="9" type="ORF">EQM13_10085</name>
</gene>
<keyword evidence="2" id="KW-0031">Aminopeptidase</keyword>
<dbReference type="PANTHER" id="PTHR32481">
    <property type="entry name" value="AMINOPEPTIDASE"/>
    <property type="match status" value="1"/>
</dbReference>
<dbReference type="Proteomes" id="UP000287969">
    <property type="component" value="Chromosome"/>
</dbReference>
<sequence length="368" mass="40810">MNDIKTILKELTSLSGVSGHEEEVARYMYEKFKGITDNVAIDNLGNIVCHISSEVKNAPKVLVFGHMDEIGLMIKKVEKNGFLRFERIGGVNRQALPGTHVVVVNSQGTKVNGVIGLKSHHIMKQDEKSRIPEIEEMYIDIGSFSDANVYERGIHVGCFATFKPSFTELNEDIVCSKALDDRAACTVLLRLAEELSKEVDKLNSEVYLVASVQEEFNIRGIMPMVRKINPDIAVGIDITPSFDTPELNCTASDVVLGKGPAITYMNFHGRGTLAGIIPSYKLTEFIEKVAVQNDIKFQREVITGVITETGFICIEGENGIITGNLSIPVRYSHTPIEVADLRDIDMAIKLLLNVIKEIKSFNSFRFIS</sequence>
<feature type="binding site" evidence="8">
    <location>
        <position position="215"/>
    </location>
    <ligand>
        <name>Zn(2+)</name>
        <dbReference type="ChEBI" id="CHEBI:29105"/>
        <label>2</label>
    </ligand>
</feature>
<feature type="active site" description="Proton acceptor" evidence="7">
    <location>
        <position position="214"/>
    </location>
</feature>
<evidence type="ECO:0000256" key="5">
    <source>
        <dbReference type="ARBA" id="ARBA00022801"/>
    </source>
</evidence>
<dbReference type="KEGG" id="spoa:EQM13_10085"/>
<dbReference type="Gene3D" id="2.40.30.40">
    <property type="entry name" value="Peptidase M42, domain 2"/>
    <property type="match status" value="1"/>
</dbReference>
<keyword evidence="5" id="KW-0378">Hydrolase</keyword>
<dbReference type="OrthoDB" id="9772053at2"/>
<evidence type="ECO:0000256" key="3">
    <source>
        <dbReference type="ARBA" id="ARBA00022670"/>
    </source>
</evidence>
<reference evidence="10" key="1">
    <citation type="submission" date="2019-01" db="EMBL/GenBank/DDBJ databases">
        <title>Draft genomes of a novel of Sporanaerobacter strains.</title>
        <authorList>
            <person name="Ma S."/>
        </authorList>
    </citation>
    <scope>NUCLEOTIDE SEQUENCE [LARGE SCALE GENOMIC DNA]</scope>
    <source>
        <strain evidence="10">NJN-17</strain>
    </source>
</reference>
<dbReference type="Pfam" id="PF05343">
    <property type="entry name" value="Peptidase_M42"/>
    <property type="match status" value="1"/>
</dbReference>
<dbReference type="GO" id="GO:0046872">
    <property type="term" value="F:metal ion binding"/>
    <property type="evidence" value="ECO:0007669"/>
    <property type="project" value="UniProtKB-UniRule"/>
</dbReference>
<comment type="similarity">
    <text evidence="1 6">Belongs to the peptidase M42 family.</text>
</comment>
<dbReference type="SUPFAM" id="SSF53187">
    <property type="entry name" value="Zn-dependent exopeptidases"/>
    <property type="match status" value="1"/>
</dbReference>
<feature type="binding site" evidence="8">
    <location>
        <position position="180"/>
    </location>
    <ligand>
        <name>Zn(2+)</name>
        <dbReference type="ChEBI" id="CHEBI:29105"/>
        <label>2</label>
    </ligand>
</feature>
<feature type="binding site" evidence="8">
    <location>
        <position position="333"/>
    </location>
    <ligand>
        <name>Zn(2+)</name>
        <dbReference type="ChEBI" id="CHEBI:29105"/>
        <label>2</label>
    </ligand>
</feature>
<evidence type="ECO:0000256" key="6">
    <source>
        <dbReference type="PIRNR" id="PIRNR001123"/>
    </source>
</evidence>
<dbReference type="InterPro" id="IPR023367">
    <property type="entry name" value="Peptidase_M42_dom2"/>
</dbReference>
<feature type="binding site" evidence="8">
    <location>
        <position position="237"/>
    </location>
    <ligand>
        <name>Zn(2+)</name>
        <dbReference type="ChEBI" id="CHEBI:29105"/>
        <label>1</label>
    </ligand>
</feature>
<evidence type="ECO:0000256" key="7">
    <source>
        <dbReference type="PIRSR" id="PIRSR001123-1"/>
    </source>
</evidence>
<comment type="cofactor">
    <cofactor evidence="8">
        <name>a divalent metal cation</name>
        <dbReference type="ChEBI" id="CHEBI:60240"/>
    </cofactor>
    <text evidence="8">Binds 2 divalent metal cations per subunit.</text>
</comment>
<protein>
    <submittedName>
        <fullName evidence="9">M42 family peptidase</fullName>
    </submittedName>
</protein>
<dbReference type="EMBL" id="CP035282">
    <property type="protein sequence ID" value="QAT61917.1"/>
    <property type="molecule type" value="Genomic_DNA"/>
</dbReference>
<evidence type="ECO:0000256" key="2">
    <source>
        <dbReference type="ARBA" id="ARBA00022438"/>
    </source>
</evidence>
<dbReference type="Gene3D" id="3.40.630.10">
    <property type="entry name" value="Zn peptidases"/>
    <property type="match status" value="1"/>
</dbReference>
<dbReference type="CDD" id="cd05656">
    <property type="entry name" value="M42_Frv"/>
    <property type="match status" value="1"/>
</dbReference>
<dbReference type="SUPFAM" id="SSF101821">
    <property type="entry name" value="Aminopeptidase/glucanase lid domain"/>
    <property type="match status" value="1"/>
</dbReference>
<evidence type="ECO:0000313" key="9">
    <source>
        <dbReference type="EMBL" id="QAT61917.1"/>
    </source>
</evidence>
<feature type="binding site" evidence="8">
    <location>
        <position position="66"/>
    </location>
    <ligand>
        <name>Zn(2+)</name>
        <dbReference type="ChEBI" id="CHEBI:29105"/>
        <label>1</label>
    </ligand>
</feature>
<feature type="binding site" evidence="8">
    <location>
        <position position="180"/>
    </location>
    <ligand>
        <name>Zn(2+)</name>
        <dbReference type="ChEBI" id="CHEBI:29105"/>
        <label>1</label>
    </ligand>
</feature>
<evidence type="ECO:0000256" key="1">
    <source>
        <dbReference type="ARBA" id="ARBA00006272"/>
    </source>
</evidence>
<dbReference type="PIRSF" id="PIRSF001123">
    <property type="entry name" value="PepA_GA"/>
    <property type="match status" value="1"/>
</dbReference>
<dbReference type="PANTHER" id="PTHR32481:SF12">
    <property type="entry name" value="AMINOPEPTIDASE SGCX-RELATED"/>
    <property type="match status" value="1"/>
</dbReference>
<proteinExistence type="inferred from homology"/>